<dbReference type="PANTHER" id="PTHR38108:SF1">
    <property type="entry name" value="UPF0319 PROTEIN YCCT"/>
    <property type="match status" value="1"/>
</dbReference>
<evidence type="ECO:0008006" key="5">
    <source>
        <dbReference type="Google" id="ProtNLM"/>
    </source>
</evidence>
<dbReference type="RefSeq" id="WP_177188983.1">
    <property type="nucleotide sequence ID" value="NZ_FOFS01000009.1"/>
</dbReference>
<keyword evidence="4" id="KW-1185">Reference proteome</keyword>
<dbReference type="EMBL" id="FOFS01000009">
    <property type="protein sequence ID" value="SEQ70489.1"/>
    <property type="molecule type" value="Genomic_DNA"/>
</dbReference>
<organism evidence="3 4">
    <name type="scientific">Solimonas aquatica</name>
    <dbReference type="NCBI Taxonomy" id="489703"/>
    <lineage>
        <taxon>Bacteria</taxon>
        <taxon>Pseudomonadati</taxon>
        <taxon>Pseudomonadota</taxon>
        <taxon>Gammaproteobacteria</taxon>
        <taxon>Nevskiales</taxon>
        <taxon>Nevskiaceae</taxon>
        <taxon>Solimonas</taxon>
    </lineage>
</organism>
<evidence type="ECO:0000313" key="3">
    <source>
        <dbReference type="EMBL" id="SEQ70489.1"/>
    </source>
</evidence>
<evidence type="ECO:0000256" key="2">
    <source>
        <dbReference type="ARBA" id="ARBA00022729"/>
    </source>
</evidence>
<comment type="similarity">
    <text evidence="1">Belongs to the UPF0319 family.</text>
</comment>
<dbReference type="AlphaFoldDB" id="A0A1H9I7E5"/>
<evidence type="ECO:0000256" key="1">
    <source>
        <dbReference type="ARBA" id="ARBA00008490"/>
    </source>
</evidence>
<dbReference type="InterPro" id="IPR018635">
    <property type="entry name" value="UPF0319"/>
</dbReference>
<keyword evidence="2" id="KW-0732">Signal</keyword>
<dbReference type="PANTHER" id="PTHR38108">
    <property type="entry name" value="UPF0319 PROTEIN YCCT"/>
    <property type="match status" value="1"/>
</dbReference>
<dbReference type="Proteomes" id="UP000199233">
    <property type="component" value="Unassembled WGS sequence"/>
</dbReference>
<protein>
    <recommendedName>
        <fullName evidence="5">DUF2057 domain-containing protein</fullName>
    </recommendedName>
</protein>
<name>A0A1H9I7E5_9GAMM</name>
<dbReference type="Pfam" id="PF09829">
    <property type="entry name" value="DUF2057"/>
    <property type="match status" value="1"/>
</dbReference>
<dbReference type="STRING" id="489703.SAMN04488038_109213"/>
<accession>A0A1H9I7E5</accession>
<proteinExistence type="inferred from homology"/>
<gene>
    <name evidence="3" type="ORF">SAMN04488038_109213</name>
</gene>
<reference evidence="3 4" key="1">
    <citation type="submission" date="2016-10" db="EMBL/GenBank/DDBJ databases">
        <authorList>
            <person name="de Groot N.N."/>
        </authorList>
    </citation>
    <scope>NUCLEOTIDE SEQUENCE [LARGE SCALE GENOMIC DNA]</scope>
    <source>
        <strain evidence="3 4">DSM 25927</strain>
    </source>
</reference>
<evidence type="ECO:0000313" key="4">
    <source>
        <dbReference type="Proteomes" id="UP000199233"/>
    </source>
</evidence>
<sequence>MLLLLLPSFLLACSGTPVRLYEGAPRPAGEVATLSMPEALEVARVNGVEIKGASGMLKGGDKRLELAPGRYELLIFYREVWESGGEHDVLRSSPALFVLDARAGHRYRAGYELPSRYEQAKALASGFSGWIEDQADGSRVASQASGLKFTGGLLGSLANSGELVPDAAASGEAKRNVVAPLSTVAVTAAPGLSPTPSPAGTVPADNGRYAELMRVWWKQANAEERREFLRWVAAQP</sequence>